<dbReference type="OrthoDB" id="3425831at2"/>
<evidence type="ECO:0008006" key="4">
    <source>
        <dbReference type="Google" id="ProtNLM"/>
    </source>
</evidence>
<accession>A0A1H0DGE2</accession>
<proteinExistence type="predicted"/>
<feature type="signal peptide" evidence="1">
    <location>
        <begin position="1"/>
        <end position="34"/>
    </location>
</feature>
<dbReference type="EMBL" id="LT629701">
    <property type="protein sequence ID" value="SDN69222.1"/>
    <property type="molecule type" value="Genomic_DNA"/>
</dbReference>
<protein>
    <recommendedName>
        <fullName evidence="4">Secreted protein</fullName>
    </recommendedName>
</protein>
<dbReference type="Proteomes" id="UP000183376">
    <property type="component" value="Chromosome I"/>
</dbReference>
<name>A0A1H0DGE2_ALLAB</name>
<evidence type="ECO:0000256" key="1">
    <source>
        <dbReference type="SAM" id="SignalP"/>
    </source>
</evidence>
<sequence length="144" mass="15145">MKSEKRPGRFFRTGVAAAVLGAALSGLAATPASAAGGCGSGPYPPDQHINWCNEANGWGTLSTTTFWRPGGNPVEAQVVLLKDGQRVPKTVYLDRTNNPGGPHEGWVAQGQGFAGTTSVAYGLWYRGCATENGQFMCTNWVKVG</sequence>
<dbReference type="AlphaFoldDB" id="A0A1H0DGE2"/>
<reference evidence="2 3" key="1">
    <citation type="submission" date="2016-10" db="EMBL/GenBank/DDBJ databases">
        <authorList>
            <person name="de Groot N.N."/>
        </authorList>
    </citation>
    <scope>NUCLEOTIDE SEQUENCE [LARGE SCALE GENOMIC DNA]</scope>
    <source>
        <strain evidence="2 3">DSM 44149</strain>
    </source>
</reference>
<keyword evidence="1" id="KW-0732">Signal</keyword>
<gene>
    <name evidence="2" type="ORF">SAMN04489726_7792</name>
</gene>
<evidence type="ECO:0000313" key="2">
    <source>
        <dbReference type="EMBL" id="SDN69222.1"/>
    </source>
</evidence>
<organism evidence="2 3">
    <name type="scientific">Allokutzneria albata</name>
    <name type="common">Kibdelosporangium albatum</name>
    <dbReference type="NCBI Taxonomy" id="211114"/>
    <lineage>
        <taxon>Bacteria</taxon>
        <taxon>Bacillati</taxon>
        <taxon>Actinomycetota</taxon>
        <taxon>Actinomycetes</taxon>
        <taxon>Pseudonocardiales</taxon>
        <taxon>Pseudonocardiaceae</taxon>
        <taxon>Allokutzneria</taxon>
    </lineage>
</organism>
<dbReference type="RefSeq" id="WP_030430128.1">
    <property type="nucleotide sequence ID" value="NZ_JOEF01000010.1"/>
</dbReference>
<feature type="chain" id="PRO_5009247844" description="Secreted protein" evidence="1">
    <location>
        <begin position="35"/>
        <end position="144"/>
    </location>
</feature>
<evidence type="ECO:0000313" key="3">
    <source>
        <dbReference type="Proteomes" id="UP000183376"/>
    </source>
</evidence>
<keyword evidence="3" id="KW-1185">Reference proteome</keyword>
<dbReference type="eggNOG" id="ENOG5030NVJ">
    <property type="taxonomic scope" value="Bacteria"/>
</dbReference>